<evidence type="ECO:0000313" key="3">
    <source>
        <dbReference type="EMBL" id="TLQ48840.1"/>
    </source>
</evidence>
<keyword evidence="1" id="KW-0805">Transcription regulation</keyword>
<organism evidence="3 4">
    <name type="scientific">Ruoffia tabacinasalis</name>
    <dbReference type="NCBI Taxonomy" id="87458"/>
    <lineage>
        <taxon>Bacteria</taxon>
        <taxon>Bacillati</taxon>
        <taxon>Bacillota</taxon>
        <taxon>Bacilli</taxon>
        <taxon>Lactobacillales</taxon>
        <taxon>Aerococcaceae</taxon>
        <taxon>Ruoffia</taxon>
    </lineage>
</organism>
<reference evidence="3 4" key="1">
    <citation type="submission" date="2019-05" db="EMBL/GenBank/DDBJ databases">
        <title>The metagenome of a microbial culture collection derived from dairy environment covers the genomic content of the human microbiome.</title>
        <authorList>
            <person name="Roder T."/>
            <person name="Wuthrich D."/>
            <person name="Sattari Z."/>
            <person name="Von Ah U."/>
            <person name="Bar C."/>
            <person name="Ronchi F."/>
            <person name="Macpherson A.J."/>
            <person name="Ganal-Vonarburg S.C."/>
            <person name="Bruggmann R."/>
            <person name="Vergeres G."/>
        </authorList>
    </citation>
    <scope>NUCLEOTIDE SEQUENCE [LARGE SCALE GENOMIC DNA]</scope>
    <source>
        <strain evidence="3 4">FAM 24227</strain>
    </source>
</reference>
<dbReference type="PRINTS" id="PR00598">
    <property type="entry name" value="HTHMARR"/>
</dbReference>
<dbReference type="PANTHER" id="PTHR33164">
    <property type="entry name" value="TRANSCRIPTIONAL REGULATOR, MARR FAMILY"/>
    <property type="match status" value="1"/>
</dbReference>
<dbReference type="InterPro" id="IPR000835">
    <property type="entry name" value="HTH_MarR-typ"/>
</dbReference>
<comment type="caution">
    <text evidence="3">The sequence shown here is derived from an EMBL/GenBank/DDBJ whole genome shotgun (WGS) entry which is preliminary data.</text>
</comment>
<dbReference type="PANTHER" id="PTHR33164:SF56">
    <property type="entry name" value="HTH-TYPE TRANSCRIPTIONAL REGULATOR MHQR"/>
    <property type="match status" value="1"/>
</dbReference>
<sequence length="143" mass="16462">MNRTDESLKAFVGIQRTSETLDRTVRKDSRKHGLNLNEFAVLELLLNKGPQPIQQIKEKILIASSSTTYLIDKLCEKGLVERIVNEQDRRIIRASLTPSGKELIERIFPSHAELIRESFDKLSDDELTQLRFLLKKMNGIDNK</sequence>
<dbReference type="Gene3D" id="1.10.10.10">
    <property type="entry name" value="Winged helix-like DNA-binding domain superfamily/Winged helix DNA-binding domain"/>
    <property type="match status" value="1"/>
</dbReference>
<dbReference type="GO" id="GO:0006950">
    <property type="term" value="P:response to stress"/>
    <property type="evidence" value="ECO:0007669"/>
    <property type="project" value="TreeGrafter"/>
</dbReference>
<keyword evidence="2" id="KW-0804">Transcription</keyword>
<dbReference type="Pfam" id="PF01047">
    <property type="entry name" value="MarR"/>
    <property type="match status" value="1"/>
</dbReference>
<dbReference type="AlphaFoldDB" id="A0A5R9EKE7"/>
<dbReference type="PROSITE" id="PS50995">
    <property type="entry name" value="HTH_MARR_2"/>
    <property type="match status" value="1"/>
</dbReference>
<dbReference type="OrthoDB" id="9799747at2"/>
<dbReference type="Proteomes" id="UP000306420">
    <property type="component" value="Unassembled WGS sequence"/>
</dbReference>
<dbReference type="SUPFAM" id="SSF46785">
    <property type="entry name" value="Winged helix' DNA-binding domain"/>
    <property type="match status" value="1"/>
</dbReference>
<dbReference type="EMBL" id="VBSP01000007">
    <property type="protein sequence ID" value="TLQ48840.1"/>
    <property type="molecule type" value="Genomic_DNA"/>
</dbReference>
<evidence type="ECO:0000256" key="2">
    <source>
        <dbReference type="ARBA" id="ARBA00023163"/>
    </source>
</evidence>
<dbReference type="InterPro" id="IPR036390">
    <property type="entry name" value="WH_DNA-bd_sf"/>
</dbReference>
<dbReference type="SMART" id="SM00347">
    <property type="entry name" value="HTH_MARR"/>
    <property type="match status" value="1"/>
</dbReference>
<name>A0A5R9EKE7_9LACT</name>
<protein>
    <submittedName>
        <fullName evidence="3">MarR family transcriptional regulator</fullName>
    </submittedName>
</protein>
<evidence type="ECO:0000313" key="4">
    <source>
        <dbReference type="Proteomes" id="UP000306420"/>
    </source>
</evidence>
<dbReference type="GO" id="GO:0003700">
    <property type="term" value="F:DNA-binding transcription factor activity"/>
    <property type="evidence" value="ECO:0007669"/>
    <property type="project" value="InterPro"/>
</dbReference>
<evidence type="ECO:0000256" key="1">
    <source>
        <dbReference type="ARBA" id="ARBA00023015"/>
    </source>
</evidence>
<dbReference type="InterPro" id="IPR036388">
    <property type="entry name" value="WH-like_DNA-bd_sf"/>
</dbReference>
<dbReference type="RefSeq" id="WP_138404005.1">
    <property type="nucleotide sequence ID" value="NZ_VBSP01000007.1"/>
</dbReference>
<dbReference type="InterPro" id="IPR039422">
    <property type="entry name" value="MarR/SlyA-like"/>
</dbReference>
<gene>
    <name evidence="3" type="ORF">FEZ33_03465</name>
</gene>
<proteinExistence type="predicted"/>
<accession>A0A5R9EKE7</accession>